<comment type="caution">
    <text evidence="2">The sequence shown here is derived from an EMBL/GenBank/DDBJ whole genome shotgun (WGS) entry which is preliminary data.</text>
</comment>
<gene>
    <name evidence="2" type="ORF">GCM10010405_00400</name>
</gene>
<accession>A0ABN3J4C3</accession>
<protein>
    <submittedName>
        <fullName evidence="2">Uncharacterized protein</fullName>
    </submittedName>
</protein>
<evidence type="ECO:0000313" key="3">
    <source>
        <dbReference type="Proteomes" id="UP001501638"/>
    </source>
</evidence>
<proteinExistence type="predicted"/>
<evidence type="ECO:0000256" key="1">
    <source>
        <dbReference type="SAM" id="MobiDB-lite"/>
    </source>
</evidence>
<feature type="compositionally biased region" description="Basic and acidic residues" evidence="1">
    <location>
        <begin position="12"/>
        <end position="21"/>
    </location>
</feature>
<organism evidence="2 3">
    <name type="scientific">Streptomyces macrosporus</name>
    <dbReference type="NCBI Taxonomy" id="44032"/>
    <lineage>
        <taxon>Bacteria</taxon>
        <taxon>Bacillati</taxon>
        <taxon>Actinomycetota</taxon>
        <taxon>Actinomycetes</taxon>
        <taxon>Kitasatosporales</taxon>
        <taxon>Streptomycetaceae</taxon>
        <taxon>Streptomyces</taxon>
    </lineage>
</organism>
<feature type="region of interest" description="Disordered" evidence="1">
    <location>
        <begin position="76"/>
        <end position="97"/>
    </location>
</feature>
<dbReference type="EMBL" id="BAAASZ010000002">
    <property type="protein sequence ID" value="GAA2422084.1"/>
    <property type="molecule type" value="Genomic_DNA"/>
</dbReference>
<keyword evidence="3" id="KW-1185">Reference proteome</keyword>
<feature type="region of interest" description="Disordered" evidence="1">
    <location>
        <begin position="1"/>
        <end position="21"/>
    </location>
</feature>
<reference evidence="2 3" key="1">
    <citation type="journal article" date="2019" name="Int. J. Syst. Evol. Microbiol.">
        <title>The Global Catalogue of Microorganisms (GCM) 10K type strain sequencing project: providing services to taxonomists for standard genome sequencing and annotation.</title>
        <authorList>
            <consortium name="The Broad Institute Genomics Platform"/>
            <consortium name="The Broad Institute Genome Sequencing Center for Infectious Disease"/>
            <person name="Wu L."/>
            <person name="Ma J."/>
        </authorList>
    </citation>
    <scope>NUCLEOTIDE SEQUENCE [LARGE SCALE GENOMIC DNA]</scope>
    <source>
        <strain evidence="2 3">JCM 6305</strain>
    </source>
</reference>
<name>A0ABN3J4C3_9ACTN</name>
<dbReference type="Proteomes" id="UP001501638">
    <property type="component" value="Unassembled WGS sequence"/>
</dbReference>
<evidence type="ECO:0000313" key="2">
    <source>
        <dbReference type="EMBL" id="GAA2422084.1"/>
    </source>
</evidence>
<dbReference type="RefSeq" id="WP_344319911.1">
    <property type="nucleotide sequence ID" value="NZ_BAAASZ010000002.1"/>
</dbReference>
<sequence length="97" mass="10721">MEFHGGASLPPEEYREFAERQRRHAAEHGFCPWTVPDGGGEPAGFTGARHVVAMVEEGDERSIAVTRRPGMRRAETYAVPTPNPTSKSAGLRFRLDL</sequence>